<comment type="similarity">
    <text evidence="1">Belongs to the flavin monoamine oxidase family.</text>
</comment>
<accession>A0A1H7WXD5</accession>
<dbReference type="Gene3D" id="3.50.50.60">
    <property type="entry name" value="FAD/NAD(P)-binding domain"/>
    <property type="match status" value="1"/>
</dbReference>
<evidence type="ECO:0000313" key="4">
    <source>
        <dbReference type="Proteomes" id="UP000182719"/>
    </source>
</evidence>
<dbReference type="GO" id="GO:0016491">
    <property type="term" value="F:oxidoreductase activity"/>
    <property type="evidence" value="ECO:0007669"/>
    <property type="project" value="InterPro"/>
</dbReference>
<feature type="domain" description="Amine oxidase" evidence="2">
    <location>
        <begin position="637"/>
        <end position="707"/>
    </location>
</feature>
<dbReference type="OrthoDB" id="220163at2"/>
<reference evidence="4" key="1">
    <citation type="submission" date="2016-10" db="EMBL/GenBank/DDBJ databases">
        <authorList>
            <person name="Varghese N."/>
            <person name="Submissions S."/>
        </authorList>
    </citation>
    <scope>NUCLEOTIDE SEQUENCE [LARGE SCALE GENOMIC DNA]</scope>
    <source>
        <strain evidence="4">DSM 17044</strain>
    </source>
</reference>
<proteinExistence type="inferred from homology"/>
<evidence type="ECO:0000313" key="3">
    <source>
        <dbReference type="EMBL" id="SEM26266.1"/>
    </source>
</evidence>
<protein>
    <submittedName>
        <fullName evidence="3">Flavin containing amine oxidoreductase</fullName>
    </submittedName>
</protein>
<dbReference type="Proteomes" id="UP000182719">
    <property type="component" value="Unassembled WGS sequence"/>
</dbReference>
<dbReference type="InterPro" id="IPR036188">
    <property type="entry name" value="FAD/NAD-bd_sf"/>
</dbReference>
<dbReference type="AlphaFoldDB" id="A0A1H7WXD5"/>
<dbReference type="InterPro" id="IPR050703">
    <property type="entry name" value="Flavin_MAO"/>
</dbReference>
<dbReference type="Pfam" id="PF01593">
    <property type="entry name" value="Amino_oxidase"/>
    <property type="match status" value="1"/>
</dbReference>
<evidence type="ECO:0000256" key="1">
    <source>
        <dbReference type="ARBA" id="ARBA00005995"/>
    </source>
</evidence>
<dbReference type="PANTHER" id="PTHR43563:SF1">
    <property type="entry name" value="AMINE OXIDASE [FLAVIN-CONTAINING] B"/>
    <property type="match status" value="1"/>
</dbReference>
<name>A0A1H7WXD5_STIAU</name>
<organism evidence="3 4">
    <name type="scientific">Stigmatella aurantiaca</name>
    <dbReference type="NCBI Taxonomy" id="41"/>
    <lineage>
        <taxon>Bacteria</taxon>
        <taxon>Pseudomonadati</taxon>
        <taxon>Myxococcota</taxon>
        <taxon>Myxococcia</taxon>
        <taxon>Myxococcales</taxon>
        <taxon>Cystobacterineae</taxon>
        <taxon>Archangiaceae</taxon>
        <taxon>Stigmatella</taxon>
    </lineage>
</organism>
<dbReference type="SUPFAM" id="SSF51905">
    <property type="entry name" value="FAD/NAD(P)-binding domain"/>
    <property type="match status" value="1"/>
</dbReference>
<sequence length="722" mass="81277">MIRKHPVEVAIVGGGCAGITAAFELTRPEHEGKYRVTLYQLGWRLGGKGASGRGPADRIHEHGLHLWMGFYENAFRLLRECYGELKRSPATCPIADWRDAFFPDHFTGVADWSPSGRWSPWKVHLPPFEGLPGDPGNTFPKWTIADYLARSLELVRTLLVAVQVPGGRAPPGTGATSRVGSGAPEALLESMSRLLKLGQFATLAAVVEALGLMEGVLGRLRRYPENLLLQFHDTVASALRSQFERLVTGDDELRRLWEIIDLVLAVVRGTLRSGLLNDPRGFDAINDYDCREWLRLHGASEGSINSAFVRALYDLAFAYEEGDVKRPAIAAGQALRGALRAFFTYRGAFFWKMRAGMGDVVFAPFYEVLTRRGVRFEFFHRLESVRLVDPARLGVGEHPYVEALEFDVQAEVLGGGEYQPLVDVRGLPCWPAQPDYRQLVDGERLRQEGWKFESHWDRRKVRSRTLRMGEDFDLAILGVGGGAVRHVCRELVERDARWRQMVERVKSVPTQAFQIWMSAGMRELGWTEPPINISGFIEPFDTWADMSHLASEESWPRAPRSIAYFCSVLPDPPEEERDSPNFPEAQHERVRRHCVHFLNKDIVHLWPWACRVPGEFRWDLLMDPGGQPDATPLAEGEERFRSQYWTANVSPTDRYTLSLPGSLRFRVSPLDNTYDNLTVAGDWTDCGFNEGCVEAAVMSGRLAAHAISGAPRLDEIIGFDHP</sequence>
<gene>
    <name evidence="3" type="ORF">SAMN05444354_1145</name>
</gene>
<dbReference type="EMBL" id="FOAP01000014">
    <property type="protein sequence ID" value="SEM26266.1"/>
    <property type="molecule type" value="Genomic_DNA"/>
</dbReference>
<dbReference type="Pfam" id="PF13450">
    <property type="entry name" value="NAD_binding_8"/>
    <property type="match status" value="1"/>
</dbReference>
<dbReference type="InterPro" id="IPR002937">
    <property type="entry name" value="Amino_oxidase"/>
</dbReference>
<evidence type="ECO:0000259" key="2">
    <source>
        <dbReference type="Pfam" id="PF01593"/>
    </source>
</evidence>
<keyword evidence="4" id="KW-1185">Reference proteome</keyword>
<dbReference type="PANTHER" id="PTHR43563">
    <property type="entry name" value="AMINE OXIDASE"/>
    <property type="match status" value="1"/>
</dbReference>